<dbReference type="OrthoDB" id="4174481at2"/>
<dbReference type="InterPro" id="IPR040636">
    <property type="entry name" value="PatG_C"/>
</dbReference>
<organism evidence="2 3">
    <name type="scientific">Heliomicrobium gestii</name>
    <name type="common">Heliobacterium gestii</name>
    <dbReference type="NCBI Taxonomy" id="2699"/>
    <lineage>
        <taxon>Bacteria</taxon>
        <taxon>Bacillati</taxon>
        <taxon>Bacillota</taxon>
        <taxon>Clostridia</taxon>
        <taxon>Eubacteriales</taxon>
        <taxon>Heliobacteriaceae</taxon>
        <taxon>Heliomicrobium</taxon>
    </lineage>
</organism>
<dbReference type="RefSeq" id="WP_161260496.1">
    <property type="nucleotide sequence ID" value="NZ_JAFBDC010000002.1"/>
</dbReference>
<gene>
    <name evidence="2" type="ORF">GTO89_02495</name>
</gene>
<proteinExistence type="predicted"/>
<dbReference type="Pfam" id="PF18065">
    <property type="entry name" value="PatG_C"/>
    <property type="match status" value="1"/>
</dbReference>
<evidence type="ECO:0000313" key="3">
    <source>
        <dbReference type="Proteomes" id="UP000471031"/>
    </source>
</evidence>
<keyword evidence="3" id="KW-1185">Reference proteome</keyword>
<evidence type="ECO:0000259" key="1">
    <source>
        <dbReference type="Pfam" id="PF18065"/>
    </source>
</evidence>
<dbReference type="EMBL" id="WXEX01000002">
    <property type="protein sequence ID" value="MZP41902.1"/>
    <property type="molecule type" value="Genomic_DNA"/>
</dbReference>
<evidence type="ECO:0000313" key="2">
    <source>
        <dbReference type="EMBL" id="MZP41902.1"/>
    </source>
</evidence>
<dbReference type="AlphaFoldDB" id="A0A845L5L5"/>
<feature type="domain" description="PatG C-terminal" evidence="1">
    <location>
        <begin position="181"/>
        <end position="283"/>
    </location>
</feature>
<reference evidence="2 3" key="1">
    <citation type="submission" date="2020-01" db="EMBL/GenBank/DDBJ databases">
        <title>Whole genome sequence of Heliobacterium gestii DSM 11169.</title>
        <authorList>
            <person name="Kyndt J.A."/>
            <person name="Meyer T.E."/>
        </authorList>
    </citation>
    <scope>NUCLEOTIDE SEQUENCE [LARGE SCALE GENOMIC DNA]</scope>
    <source>
        <strain evidence="2 3">DSM 11169</strain>
    </source>
</reference>
<dbReference type="Proteomes" id="UP000471031">
    <property type="component" value="Unassembled WGS sequence"/>
</dbReference>
<accession>A0A845L5L5</accession>
<comment type="caution">
    <text evidence="2">The sequence shown here is derived from an EMBL/GenBank/DDBJ whole genome shotgun (WGS) entry which is preliminary data.</text>
</comment>
<sequence>MSHILLQACPCSFQPGGNDGLISPQVDAVTTENPQFFFGVGNVAFEFPFLNTEREFFQTASEESLQRKPMEQMYYDVLSQTRNLYLARELCWKFQFVRGVDSLVLQPATDTELVRLIAALDPDLYAKTDVFFSVIVGQRMGLSKPELCNGLELPLIYTERVMSISFAHMKNYLVTKMQISDDEAADLLVQLTKLTNNTGETDNYRAINYLVFNYLSLYEITYGNGRLGFTLSRVITQESKLRGKDKYLDVIFEYQNGSSLKKFICTVDVSGSVPFVQRPLTEYVELW</sequence>
<protein>
    <recommendedName>
        <fullName evidence="1">PatG C-terminal domain-containing protein</fullName>
    </recommendedName>
</protein>
<name>A0A845L5L5_HELGE</name>